<accession>A0ABV2GB33</accession>
<sequence>MSGKMLDNKRSGIVGDALKPYFKKDAKVAIMSSYFTIYAFEALKKELMKVEEVRFLFIDPTFTSEKHTKGSTDIDKSGREKRLSGSELEIKMRNELTQVKIAKECADWISSKVKMKSLTSPLTQNRLFHIENKDGSSVAIQGSSDFTSSGLGYTYSPSLHMNSLMDEPLLTKQYIQWFNDVWKNDAIVEEVQEEVLGRIAAIYENHSPEFLYYVTLYNIFSDYLEEFDEDAIVKSKTGFKDTTIWDKLYKFQKDGVLGAIDKLEKHNGCIIADSVGLGKTFEALAVIKYYELRNDRILVLCPKKLRENWLIYTQNDKRNVLSTDRFNYDVLNHTDLNRTGGLSGDINLSTVNWSNYDLVVIDESHNFRNNQARNDRETRYSRLMNQIIKAGVKTKVLMLSATPVNNKMNDLKNQVAFITEGNDEALESAGIESIEQTLRKAQLSFNKWLKLGDEERKSDTLLEMLNFDYFKLLDAVTIARSRKHIEKYYNMSEIGKFPERLKPRNVHADIDESNEFPEIKEVNKLINRLNLSAYSPLKYVMPEKQEEYSLKYDMKVKGGSVFKQIDRERSLVHLMRVNLLKRMESSIHSFGMTVAALLTKLDDLLLKLENIHQYSNADININEIDIDDDDVENMLIGSKVKVLLQDIDRIKWKQDLHDDKEKLEQLLIESAKVQAPRDAKLNKLKSMIDQKLLQPINGENKKIIIFTAFADTASYLYKELSQWVAKKHGVNSALVTGSGGNQTTLKGIQKDLNSILTNFSPVSKDRNKIDSKIRDEIDILIATDCISEGQNLQDCDFLINYDIHWNPVRIIQRFGRIDRLGSKNDVIQLVNFWPNMDLDEYINLEARVSGRMVLLDISATGEENVIEYDEKKQMNDLEYRKKQLKQLQEEVVDLEDISGGISITDLTLNDFKMDLLDYMEANKKKIETAPLGLHAVTSLQLAPSSDTEPGVIFCIKQRNAAAQVKETSALYPYYLVYMNMDGEVRLGHLKTKQILDLFRKVANGQANVFNKLIHQFNHETEDLKDMSSYKYLLDKAVEFVLGIVGEQGMESLFSLGNSSLLQETAATSDDFELISFLVIK</sequence>
<dbReference type="CDD" id="cd18011">
    <property type="entry name" value="DEXDc_RapA"/>
    <property type="match status" value="1"/>
</dbReference>
<dbReference type="Gene3D" id="3.40.50.10810">
    <property type="entry name" value="Tandem AAA-ATPase domain"/>
    <property type="match status" value="1"/>
</dbReference>
<dbReference type="SUPFAM" id="SSF52540">
    <property type="entry name" value="P-loop containing nucleoside triphosphate hydrolases"/>
    <property type="match status" value="1"/>
</dbReference>
<dbReference type="InterPro" id="IPR057342">
    <property type="entry name" value="DEXDc_RapA"/>
</dbReference>
<dbReference type="EMBL" id="JBEPLW010000008">
    <property type="protein sequence ID" value="MET3575502.1"/>
    <property type="molecule type" value="Genomic_DNA"/>
</dbReference>
<keyword evidence="4" id="KW-0067">ATP-binding</keyword>
<comment type="caution">
    <text evidence="7">The sequence shown here is derived from an EMBL/GenBank/DDBJ whole genome shotgun (WGS) entry which is preliminary data.</text>
</comment>
<dbReference type="CDD" id="cd18793">
    <property type="entry name" value="SF2_C_SNF"/>
    <property type="match status" value="1"/>
</dbReference>
<dbReference type="InterPro" id="IPR014001">
    <property type="entry name" value="Helicase_ATP-bd"/>
</dbReference>
<evidence type="ECO:0000313" key="7">
    <source>
        <dbReference type="EMBL" id="MET3575502.1"/>
    </source>
</evidence>
<dbReference type="PANTHER" id="PTHR45766:SF6">
    <property type="entry name" value="SWI_SNF-RELATED MATRIX-ASSOCIATED ACTIN-DEPENDENT REGULATOR OF CHROMATIN SUBFAMILY A-LIKE PROTEIN 1"/>
    <property type="match status" value="1"/>
</dbReference>
<feature type="domain" description="Helicase ATP-binding" evidence="5">
    <location>
        <begin position="260"/>
        <end position="421"/>
    </location>
</feature>
<evidence type="ECO:0000256" key="1">
    <source>
        <dbReference type="ARBA" id="ARBA00022741"/>
    </source>
</evidence>
<dbReference type="Gene3D" id="3.40.50.300">
    <property type="entry name" value="P-loop containing nucleotide triphosphate hydrolases"/>
    <property type="match status" value="1"/>
</dbReference>
<dbReference type="InterPro" id="IPR000330">
    <property type="entry name" value="SNF2_N"/>
</dbReference>
<dbReference type="InterPro" id="IPR027417">
    <property type="entry name" value="P-loop_NTPase"/>
</dbReference>
<protein>
    <submittedName>
        <fullName evidence="7">SNF2 family DNA or RNA helicase</fullName>
    </submittedName>
</protein>
<dbReference type="Pfam" id="PF00176">
    <property type="entry name" value="SNF2-rel_dom"/>
    <property type="match status" value="1"/>
</dbReference>
<feature type="domain" description="Helicase C-terminal" evidence="6">
    <location>
        <begin position="687"/>
        <end position="898"/>
    </location>
</feature>
<dbReference type="CDD" id="cd10311">
    <property type="entry name" value="PLDc_N_DEXD_c"/>
    <property type="match status" value="1"/>
</dbReference>
<dbReference type="GO" id="GO:0004386">
    <property type="term" value="F:helicase activity"/>
    <property type="evidence" value="ECO:0007669"/>
    <property type="project" value="UniProtKB-KW"/>
</dbReference>
<proteinExistence type="predicted"/>
<dbReference type="InterPro" id="IPR049730">
    <property type="entry name" value="SNF2/RAD54-like_C"/>
</dbReference>
<dbReference type="PROSITE" id="PS51192">
    <property type="entry name" value="HELICASE_ATP_BIND_1"/>
    <property type="match status" value="1"/>
</dbReference>
<keyword evidence="2" id="KW-0378">Hydrolase</keyword>
<dbReference type="Pfam" id="PF00271">
    <property type="entry name" value="Helicase_C"/>
    <property type="match status" value="1"/>
</dbReference>
<dbReference type="PANTHER" id="PTHR45766">
    <property type="entry name" value="DNA ANNEALING HELICASE AND ENDONUCLEASE ZRANB3 FAMILY MEMBER"/>
    <property type="match status" value="1"/>
</dbReference>
<dbReference type="SMART" id="SM00487">
    <property type="entry name" value="DEXDc"/>
    <property type="match status" value="1"/>
</dbReference>
<evidence type="ECO:0000259" key="5">
    <source>
        <dbReference type="PROSITE" id="PS51192"/>
    </source>
</evidence>
<dbReference type="InterPro" id="IPR038718">
    <property type="entry name" value="SNF2-like_sf"/>
</dbReference>
<evidence type="ECO:0000256" key="4">
    <source>
        <dbReference type="ARBA" id="ARBA00022840"/>
    </source>
</evidence>
<gene>
    <name evidence="7" type="ORF">ABID49_001407</name>
</gene>
<reference evidence="7 8" key="1">
    <citation type="submission" date="2024-06" db="EMBL/GenBank/DDBJ databases">
        <title>Genomic Encyclopedia of Type Strains, Phase IV (KMG-IV): sequencing the most valuable type-strain genomes for metagenomic binning, comparative biology and taxonomic classification.</title>
        <authorList>
            <person name="Goeker M."/>
        </authorList>
    </citation>
    <scope>NUCLEOTIDE SEQUENCE [LARGE SCALE GENOMIC DNA]</scope>
    <source>
        <strain evidence="7 8">DSM 26128</strain>
    </source>
</reference>
<dbReference type="PROSITE" id="PS51194">
    <property type="entry name" value="HELICASE_CTER"/>
    <property type="match status" value="1"/>
</dbReference>
<dbReference type="SMART" id="SM00490">
    <property type="entry name" value="HELICc"/>
    <property type="match status" value="1"/>
</dbReference>
<organism evidence="7 8">
    <name type="scientific">Bhargavaea ullalensis</name>
    <dbReference type="NCBI Taxonomy" id="1265685"/>
    <lineage>
        <taxon>Bacteria</taxon>
        <taxon>Bacillati</taxon>
        <taxon>Bacillota</taxon>
        <taxon>Bacilli</taxon>
        <taxon>Bacillales</taxon>
        <taxon>Caryophanaceae</taxon>
        <taxon>Bhargavaea</taxon>
    </lineage>
</organism>
<dbReference type="Proteomes" id="UP001549099">
    <property type="component" value="Unassembled WGS sequence"/>
</dbReference>
<evidence type="ECO:0000259" key="6">
    <source>
        <dbReference type="PROSITE" id="PS51194"/>
    </source>
</evidence>
<dbReference type="InterPro" id="IPR001650">
    <property type="entry name" value="Helicase_C-like"/>
</dbReference>
<name>A0ABV2GB33_9BACL</name>
<evidence type="ECO:0000256" key="2">
    <source>
        <dbReference type="ARBA" id="ARBA00022801"/>
    </source>
</evidence>
<evidence type="ECO:0000256" key="3">
    <source>
        <dbReference type="ARBA" id="ARBA00022806"/>
    </source>
</evidence>
<keyword evidence="3 7" id="KW-0347">Helicase</keyword>
<evidence type="ECO:0000313" key="8">
    <source>
        <dbReference type="Proteomes" id="UP001549099"/>
    </source>
</evidence>
<keyword evidence="8" id="KW-1185">Reference proteome</keyword>
<dbReference type="RefSeq" id="WP_354196709.1">
    <property type="nucleotide sequence ID" value="NZ_JBEPLW010000008.1"/>
</dbReference>
<keyword evidence="1" id="KW-0547">Nucleotide-binding</keyword>